<keyword evidence="6 12" id="KW-0997">Cell inner membrane</keyword>
<evidence type="ECO:0000256" key="2">
    <source>
        <dbReference type="ARBA" id="ARBA00007379"/>
    </source>
</evidence>
<evidence type="ECO:0000256" key="10">
    <source>
        <dbReference type="ARBA" id="ARBA00023136"/>
    </source>
</evidence>
<evidence type="ECO:0000259" key="16">
    <source>
        <dbReference type="Pfam" id="PF18075"/>
    </source>
</evidence>
<evidence type="ECO:0000256" key="12">
    <source>
        <dbReference type="PIRNR" id="PIRNR003097"/>
    </source>
</evidence>
<evidence type="ECO:0000256" key="9">
    <source>
        <dbReference type="ARBA" id="ARBA00022989"/>
    </source>
</evidence>
<evidence type="ECO:0000256" key="8">
    <source>
        <dbReference type="ARBA" id="ARBA00022692"/>
    </source>
</evidence>
<reference evidence="17 18" key="1">
    <citation type="submission" date="2023-10" db="EMBL/GenBank/DDBJ databases">
        <title>Characteristics and mechanism of a salt-tolerant marine origin heterotrophic nitrifying- aerobic denitrifying bacteria Marinobacter xestospongiae HN1.</title>
        <authorList>
            <person name="Qi R."/>
        </authorList>
    </citation>
    <scope>NUCLEOTIDE SEQUENCE [LARGE SCALE GENOMIC DNA]</scope>
    <source>
        <strain evidence="17 18">HN1</strain>
    </source>
</reference>
<evidence type="ECO:0000256" key="13">
    <source>
        <dbReference type="SAM" id="MobiDB-lite"/>
    </source>
</evidence>
<feature type="transmembrane region" description="Helical" evidence="14">
    <location>
        <begin position="198"/>
        <end position="219"/>
    </location>
</feature>
<keyword evidence="11 12" id="KW-0131">Cell cycle</keyword>
<protein>
    <recommendedName>
        <fullName evidence="4 12">Cell division protein FtsX</fullName>
    </recommendedName>
</protein>
<comment type="function">
    <text evidence="12">Part of the ABC transporter FtsEX involved in cellular division.</text>
</comment>
<accession>A0ABU3VX84</accession>
<organism evidence="17 18">
    <name type="scientific">Marinobacter xestospongiae</name>
    <dbReference type="NCBI Taxonomy" id="994319"/>
    <lineage>
        <taxon>Bacteria</taxon>
        <taxon>Pseudomonadati</taxon>
        <taxon>Pseudomonadota</taxon>
        <taxon>Gammaproteobacteria</taxon>
        <taxon>Pseudomonadales</taxon>
        <taxon>Marinobacteraceae</taxon>
        <taxon>Marinobacter</taxon>
    </lineage>
</organism>
<comment type="subunit">
    <text evidence="3">Forms a membrane-associated complex with FtsE.</text>
</comment>
<keyword evidence="10 12" id="KW-0472">Membrane</keyword>
<feature type="transmembrane region" description="Helical" evidence="14">
    <location>
        <begin position="296"/>
        <end position="320"/>
    </location>
</feature>
<dbReference type="InterPro" id="IPR004513">
    <property type="entry name" value="FtsX"/>
</dbReference>
<evidence type="ECO:0000256" key="14">
    <source>
        <dbReference type="SAM" id="Phobius"/>
    </source>
</evidence>
<dbReference type="Pfam" id="PF18075">
    <property type="entry name" value="FtsX_ECD"/>
    <property type="match status" value="1"/>
</dbReference>
<dbReference type="NCBIfam" id="TIGR00439">
    <property type="entry name" value="FtsX_Gneg"/>
    <property type="match status" value="1"/>
</dbReference>
<feature type="region of interest" description="Disordered" evidence="13">
    <location>
        <begin position="1"/>
        <end position="27"/>
    </location>
</feature>
<evidence type="ECO:0000313" key="18">
    <source>
        <dbReference type="Proteomes" id="UP001269819"/>
    </source>
</evidence>
<sequence length="336" mass="36078">MATEPRRSRPERGRGAARARSESRSAAESYFAHHRKVASDSARRLLRTPVASLMTWLVMGVALALPVGLLLLLGSLQGVSAGWESSARLTAYLEDGLSLAQAEQLQLDVGSRGDVDDVELIGREQALAEFRDSSGLSDALDYLDTNPLPHTLLVTPPESERTAAGVERLAAEMKALAGVAQVQVDLGWLQRLNGMTALLARGVWVLAMLLGAAVVLVIGNTIRLAIENRRDEILVAKLVGGTDAFVRRPFLYTGVWFGLGGGLVAWVLLQLSLWWLSGPIERLAGLYRSNFELTGLSFEGALGLLLIAMVLGWLGAWVAVKRHLDAIEPGMPSGAG</sequence>
<comment type="subcellular location">
    <subcellularLocation>
        <location evidence="1">Cell inner membrane</location>
        <topology evidence="1">Multi-pass membrane protein</topology>
    </subcellularLocation>
</comment>
<gene>
    <name evidence="17" type="primary">ftsX</name>
    <name evidence="17" type="ORF">RYS15_09350</name>
</gene>
<feature type="transmembrane region" description="Helical" evidence="14">
    <location>
        <begin position="53"/>
        <end position="76"/>
    </location>
</feature>
<dbReference type="InterPro" id="IPR040690">
    <property type="entry name" value="FtsX_ECD"/>
</dbReference>
<dbReference type="PANTHER" id="PTHR47755:SF1">
    <property type="entry name" value="CELL DIVISION PROTEIN FTSX"/>
    <property type="match status" value="1"/>
</dbReference>
<proteinExistence type="inferred from homology"/>
<keyword evidence="18" id="KW-1185">Reference proteome</keyword>
<dbReference type="InterPro" id="IPR047590">
    <property type="entry name" value="FtsX_proteobact-type"/>
</dbReference>
<evidence type="ECO:0000256" key="11">
    <source>
        <dbReference type="ARBA" id="ARBA00023306"/>
    </source>
</evidence>
<feature type="transmembrane region" description="Helical" evidence="14">
    <location>
        <begin position="255"/>
        <end position="276"/>
    </location>
</feature>
<evidence type="ECO:0000256" key="5">
    <source>
        <dbReference type="ARBA" id="ARBA00022475"/>
    </source>
</evidence>
<keyword evidence="8 14" id="KW-0812">Transmembrane</keyword>
<comment type="caution">
    <text evidence="17">The sequence shown here is derived from an EMBL/GenBank/DDBJ whole genome shotgun (WGS) entry which is preliminary data.</text>
</comment>
<keyword evidence="7 12" id="KW-0132">Cell division</keyword>
<evidence type="ECO:0000256" key="6">
    <source>
        <dbReference type="ARBA" id="ARBA00022519"/>
    </source>
</evidence>
<comment type="similarity">
    <text evidence="2 12">Belongs to the ABC-4 integral membrane protein family. FtsX subfamily.</text>
</comment>
<name>A0ABU3VX84_9GAMM</name>
<dbReference type="Gene3D" id="3.30.70.3040">
    <property type="match status" value="1"/>
</dbReference>
<evidence type="ECO:0000256" key="3">
    <source>
        <dbReference type="ARBA" id="ARBA00011160"/>
    </source>
</evidence>
<dbReference type="PANTHER" id="PTHR47755">
    <property type="entry name" value="CELL DIVISION PROTEIN FTSX"/>
    <property type="match status" value="1"/>
</dbReference>
<evidence type="ECO:0000256" key="4">
    <source>
        <dbReference type="ARBA" id="ARBA00021907"/>
    </source>
</evidence>
<dbReference type="Pfam" id="PF02687">
    <property type="entry name" value="FtsX"/>
    <property type="match status" value="1"/>
</dbReference>
<feature type="domain" description="FtsX extracellular" evidence="16">
    <location>
        <begin position="89"/>
        <end position="182"/>
    </location>
</feature>
<keyword evidence="9 14" id="KW-1133">Transmembrane helix</keyword>
<dbReference type="EMBL" id="JAWIIJ010000005">
    <property type="protein sequence ID" value="MDV2078892.1"/>
    <property type="molecule type" value="Genomic_DNA"/>
</dbReference>
<evidence type="ECO:0000313" key="17">
    <source>
        <dbReference type="EMBL" id="MDV2078892.1"/>
    </source>
</evidence>
<keyword evidence="5 12" id="KW-1003">Cell membrane</keyword>
<dbReference type="InterPro" id="IPR003838">
    <property type="entry name" value="ABC3_permease_C"/>
</dbReference>
<dbReference type="PIRSF" id="PIRSF003097">
    <property type="entry name" value="FtsX"/>
    <property type="match status" value="1"/>
</dbReference>
<dbReference type="Proteomes" id="UP001269819">
    <property type="component" value="Unassembled WGS sequence"/>
</dbReference>
<evidence type="ECO:0000256" key="7">
    <source>
        <dbReference type="ARBA" id="ARBA00022618"/>
    </source>
</evidence>
<feature type="compositionally biased region" description="Basic and acidic residues" evidence="13">
    <location>
        <begin position="1"/>
        <end position="25"/>
    </location>
</feature>
<evidence type="ECO:0000259" key="15">
    <source>
        <dbReference type="Pfam" id="PF02687"/>
    </source>
</evidence>
<feature type="domain" description="ABC3 transporter permease C-terminal" evidence="15">
    <location>
        <begin position="205"/>
        <end position="321"/>
    </location>
</feature>
<evidence type="ECO:0000256" key="1">
    <source>
        <dbReference type="ARBA" id="ARBA00004429"/>
    </source>
</evidence>
<dbReference type="RefSeq" id="WP_316973556.1">
    <property type="nucleotide sequence ID" value="NZ_JAWIIJ010000005.1"/>
</dbReference>